<evidence type="ECO:0000256" key="7">
    <source>
        <dbReference type="ARBA" id="ARBA00023136"/>
    </source>
</evidence>
<protein>
    <submittedName>
        <fullName evidence="10">Putative monovalent cation/H+ antiporter subunit F</fullName>
    </submittedName>
</protein>
<dbReference type="RefSeq" id="WP_103237832.1">
    <property type="nucleotide sequence ID" value="NZ_JANJZD010000002.1"/>
</dbReference>
<dbReference type="Pfam" id="PF04066">
    <property type="entry name" value="MrpF_PhaF"/>
    <property type="match status" value="1"/>
</dbReference>
<evidence type="ECO:0000313" key="11">
    <source>
        <dbReference type="Proteomes" id="UP000236311"/>
    </source>
</evidence>
<evidence type="ECO:0000256" key="3">
    <source>
        <dbReference type="ARBA" id="ARBA00022448"/>
    </source>
</evidence>
<name>A0A2K4ZB88_9FIRM</name>
<dbReference type="AlphaFoldDB" id="A0A2K4ZB88"/>
<evidence type="ECO:0000256" key="1">
    <source>
        <dbReference type="ARBA" id="ARBA00004651"/>
    </source>
</evidence>
<dbReference type="InterPro" id="IPR007208">
    <property type="entry name" value="MrpF/PhaF-like"/>
</dbReference>
<evidence type="ECO:0000313" key="10">
    <source>
        <dbReference type="EMBL" id="SOY27711.1"/>
    </source>
</evidence>
<gene>
    <name evidence="10" type="ORF">AMURIS_00415</name>
</gene>
<keyword evidence="5 9" id="KW-0812">Transmembrane</keyword>
<evidence type="ECO:0000256" key="5">
    <source>
        <dbReference type="ARBA" id="ARBA00022692"/>
    </source>
</evidence>
<dbReference type="OrthoDB" id="9799958at2"/>
<reference evidence="10 11" key="1">
    <citation type="submission" date="2018-01" db="EMBL/GenBank/DDBJ databases">
        <authorList>
            <person name="Gaut B.S."/>
            <person name="Morton B.R."/>
            <person name="Clegg M.T."/>
            <person name="Duvall M.R."/>
        </authorList>
    </citation>
    <scope>NUCLEOTIDE SEQUENCE [LARGE SCALE GENOMIC DNA]</scope>
    <source>
        <strain evidence="10">GP69</strain>
    </source>
</reference>
<evidence type="ECO:0000256" key="4">
    <source>
        <dbReference type="ARBA" id="ARBA00022475"/>
    </source>
</evidence>
<dbReference type="Proteomes" id="UP000236311">
    <property type="component" value="Unassembled WGS sequence"/>
</dbReference>
<dbReference type="GO" id="GO:0005886">
    <property type="term" value="C:plasma membrane"/>
    <property type="evidence" value="ECO:0007669"/>
    <property type="project" value="UniProtKB-SubCell"/>
</dbReference>
<dbReference type="EMBL" id="OFSM01000002">
    <property type="protein sequence ID" value="SOY27711.1"/>
    <property type="molecule type" value="Genomic_DNA"/>
</dbReference>
<dbReference type="PANTHER" id="PTHR34702:SF1">
    <property type="entry name" value="NA(+)_H(+) ANTIPORTER SUBUNIT F"/>
    <property type="match status" value="1"/>
</dbReference>
<proteinExistence type="inferred from homology"/>
<dbReference type="GO" id="GO:0015385">
    <property type="term" value="F:sodium:proton antiporter activity"/>
    <property type="evidence" value="ECO:0007669"/>
    <property type="project" value="TreeGrafter"/>
</dbReference>
<keyword evidence="11" id="KW-1185">Reference proteome</keyword>
<dbReference type="PANTHER" id="PTHR34702">
    <property type="entry name" value="NA(+)/H(+) ANTIPORTER SUBUNIT F1"/>
    <property type="match status" value="1"/>
</dbReference>
<keyword evidence="3" id="KW-0813">Transport</keyword>
<evidence type="ECO:0000256" key="9">
    <source>
        <dbReference type="SAM" id="Phobius"/>
    </source>
</evidence>
<feature type="region of interest" description="Disordered" evidence="8">
    <location>
        <begin position="116"/>
        <end position="135"/>
    </location>
</feature>
<feature type="transmembrane region" description="Helical" evidence="9">
    <location>
        <begin position="12"/>
        <end position="32"/>
    </location>
</feature>
<comment type="subcellular location">
    <subcellularLocation>
        <location evidence="1">Cell membrane</location>
        <topology evidence="1">Multi-pass membrane protein</topology>
    </subcellularLocation>
</comment>
<organism evidence="10 11">
    <name type="scientific">Acetatifactor muris</name>
    <dbReference type="NCBI Taxonomy" id="879566"/>
    <lineage>
        <taxon>Bacteria</taxon>
        <taxon>Bacillati</taxon>
        <taxon>Bacillota</taxon>
        <taxon>Clostridia</taxon>
        <taxon>Lachnospirales</taxon>
        <taxon>Lachnospiraceae</taxon>
        <taxon>Acetatifactor</taxon>
    </lineage>
</organism>
<evidence type="ECO:0000256" key="8">
    <source>
        <dbReference type="SAM" id="MobiDB-lite"/>
    </source>
</evidence>
<evidence type="ECO:0000256" key="6">
    <source>
        <dbReference type="ARBA" id="ARBA00022989"/>
    </source>
</evidence>
<feature type="transmembrane region" description="Helical" evidence="9">
    <location>
        <begin position="44"/>
        <end position="63"/>
    </location>
</feature>
<keyword evidence="7 9" id="KW-0472">Membrane</keyword>
<sequence length="135" mass="14706">MGRGIESLEQVYHIFLTGVLVILAILVIFCLIRAIIGPRVADRIVSVNMMGTMVIVIIAVLALMLGEGYLADICIIYAMISFLAVIVLTKVYTGVYLDGKMQGVEKVSTQDIHDTDQDLNTAGASIESDEQENKT</sequence>
<evidence type="ECO:0000256" key="2">
    <source>
        <dbReference type="ARBA" id="ARBA00009212"/>
    </source>
</evidence>
<feature type="transmembrane region" description="Helical" evidence="9">
    <location>
        <begin position="69"/>
        <end position="92"/>
    </location>
</feature>
<keyword evidence="6 9" id="KW-1133">Transmembrane helix</keyword>
<keyword evidence="4" id="KW-1003">Cell membrane</keyword>
<accession>A0A2K4ZB88</accession>
<comment type="similarity">
    <text evidence="2">Belongs to the CPA3 antiporters (TC 2.A.63) subunit F family.</text>
</comment>